<feature type="transmembrane region" description="Helical" evidence="1">
    <location>
        <begin position="28"/>
        <end position="45"/>
    </location>
</feature>
<evidence type="ECO:0000313" key="4">
    <source>
        <dbReference type="Proteomes" id="UP000095412"/>
    </source>
</evidence>
<dbReference type="Proteomes" id="UP000095412">
    <property type="component" value="Unassembled WGS sequence"/>
</dbReference>
<gene>
    <name evidence="3" type="ORF">SAMEA2297795_02034</name>
    <name evidence="2" type="ORF">SAMEA2297796_01555</name>
</gene>
<sequence length="54" mass="6343">MKDKLFSIMIFINSCAFFLISFIHNHDYILAILAISNISLWFIVYSDNKKARSK</sequence>
<dbReference type="EMBL" id="FMPG01000010">
    <property type="protein sequence ID" value="SCT22866.1"/>
    <property type="molecule type" value="Genomic_DNA"/>
</dbReference>
<protein>
    <submittedName>
        <fullName evidence="3">Uncharacterized protein</fullName>
    </submittedName>
</protein>
<reference evidence="2 4" key="2">
    <citation type="submission" date="2016-09" db="EMBL/GenBank/DDBJ databases">
        <authorList>
            <consortium name="Pathogen Informatics"/>
            <person name="Sun Q."/>
            <person name="Inoue M."/>
        </authorList>
    </citation>
    <scope>NUCLEOTIDE SEQUENCE [LARGE SCALE GENOMIC DNA]</scope>
    <source>
        <strain evidence="2 4">82C</strain>
    </source>
</reference>
<organism evidence="3 5">
    <name type="scientific">Staphylococcus caeli</name>
    <dbReference type="NCBI Taxonomy" id="2201815"/>
    <lineage>
        <taxon>Bacteria</taxon>
        <taxon>Bacillati</taxon>
        <taxon>Bacillota</taxon>
        <taxon>Bacilli</taxon>
        <taxon>Bacillales</taxon>
        <taxon>Staphylococcaceae</taxon>
        <taxon>Staphylococcus</taxon>
    </lineage>
</organism>
<keyword evidence="1" id="KW-0812">Transmembrane</keyword>
<keyword evidence="1" id="KW-0472">Membrane</keyword>
<evidence type="ECO:0000313" key="5">
    <source>
        <dbReference type="Proteomes" id="UP000095768"/>
    </source>
</evidence>
<proteinExistence type="predicted"/>
<dbReference type="RefSeq" id="WP_159427259.1">
    <property type="nucleotide sequence ID" value="NZ_FMPG01000010.1"/>
</dbReference>
<evidence type="ECO:0000313" key="3">
    <source>
        <dbReference type="EMBL" id="SCT22866.1"/>
    </source>
</evidence>
<reference evidence="3 5" key="1">
    <citation type="submission" date="2016-09" db="EMBL/GenBank/DDBJ databases">
        <authorList>
            <consortium name="Pathogen Informatics"/>
        </authorList>
    </citation>
    <scope>NUCLEOTIDE SEQUENCE [LARGE SCALE GENOMIC DNA]</scope>
    <source>
        <strain evidence="3 5">82B</strain>
    </source>
</reference>
<keyword evidence="1" id="KW-1133">Transmembrane helix</keyword>
<keyword evidence="4" id="KW-1185">Reference proteome</keyword>
<feature type="transmembrane region" description="Helical" evidence="1">
    <location>
        <begin position="5"/>
        <end position="22"/>
    </location>
</feature>
<evidence type="ECO:0000256" key="1">
    <source>
        <dbReference type="SAM" id="Phobius"/>
    </source>
</evidence>
<dbReference type="AlphaFoldDB" id="A0A1D4PIW4"/>
<name>A0A1D4PIW4_9STAP</name>
<accession>A0A1D4PIW4</accession>
<dbReference type="EMBL" id="FMPI01000010">
    <property type="protein sequence ID" value="SCT00913.1"/>
    <property type="molecule type" value="Genomic_DNA"/>
</dbReference>
<dbReference type="Proteomes" id="UP000095768">
    <property type="component" value="Unassembled WGS sequence"/>
</dbReference>
<evidence type="ECO:0000313" key="2">
    <source>
        <dbReference type="EMBL" id="SCT00913.1"/>
    </source>
</evidence>